<keyword evidence="1" id="KW-0645">Protease</keyword>
<dbReference type="EMBL" id="JBHRTP010000041">
    <property type="protein sequence ID" value="MFC3109173.1"/>
    <property type="molecule type" value="Genomic_DNA"/>
</dbReference>
<dbReference type="PROSITE" id="PS51257">
    <property type="entry name" value="PROKAR_LIPOPROTEIN"/>
    <property type="match status" value="1"/>
</dbReference>
<reference evidence="2" key="1">
    <citation type="journal article" date="2019" name="Int. J. Syst. Evol. Microbiol.">
        <title>The Global Catalogue of Microorganisms (GCM) 10K type strain sequencing project: providing services to taxonomists for standard genome sequencing and annotation.</title>
        <authorList>
            <consortium name="The Broad Institute Genomics Platform"/>
            <consortium name="The Broad Institute Genome Sequencing Center for Infectious Disease"/>
            <person name="Wu L."/>
            <person name="Ma J."/>
        </authorList>
    </citation>
    <scope>NUCLEOTIDE SEQUENCE [LARGE SCALE GENOMIC DNA]</scope>
    <source>
        <strain evidence="2">KCTC 42986</strain>
    </source>
</reference>
<dbReference type="Pfam" id="PF10023">
    <property type="entry name" value="Aminopep"/>
    <property type="match status" value="1"/>
</dbReference>
<dbReference type="RefSeq" id="WP_390327166.1">
    <property type="nucleotide sequence ID" value="NZ_JBHRTP010000041.1"/>
</dbReference>
<keyword evidence="1" id="KW-0031">Aminopeptidase</keyword>
<dbReference type="GO" id="GO:0004177">
    <property type="term" value="F:aminopeptidase activity"/>
    <property type="evidence" value="ECO:0007669"/>
    <property type="project" value="UniProtKB-KW"/>
</dbReference>
<keyword evidence="1" id="KW-0378">Hydrolase</keyword>
<organism evidence="1 2">
    <name type="scientific">Undibacterium arcticum</name>
    <dbReference type="NCBI Taxonomy" id="1762892"/>
    <lineage>
        <taxon>Bacteria</taxon>
        <taxon>Pseudomonadati</taxon>
        <taxon>Pseudomonadota</taxon>
        <taxon>Betaproteobacteria</taxon>
        <taxon>Burkholderiales</taxon>
        <taxon>Oxalobacteraceae</taxon>
        <taxon>Undibacterium</taxon>
    </lineage>
</organism>
<name>A0ABV7F298_9BURK</name>
<accession>A0ABV7F298</accession>
<proteinExistence type="predicted"/>
<gene>
    <name evidence="1" type="ORF">ACFOFO_14580</name>
</gene>
<protein>
    <submittedName>
        <fullName evidence="1">Aminopeptidase</fullName>
        <ecNumber evidence="1">3.4.11.-</ecNumber>
    </submittedName>
</protein>
<sequence length="378" mass="41748">MKHAIRIRNGVAASVLTVLLGGATALVAGCSGLGYYAQAAQGQMSLLSEARPIDDWLADASVDAKLKTRLAHVKEIRQYAARELGLPDNGSYKNYADLKRQFVLWNVVATPPLSLRPTQWCFPVAGCVSYRGYYSKDQAQAAATALRDAGEDVELAGVPAYSTLGWFNDPVMSTFIQYPDAELARLIFHELAHQVVYAKGDSQFNESFATAVEEVGVERWLEAHGDAKMRTAYAEHEARKSDFLALLQKARAAALINYASDASDQQKLEQKKRIFATLQDDYQLQKQKWGGYAGYDRWFSQPLNNAHLAAVATYHDFVPGFKALLNQQKKNFGKFYAAVKQLAELDKSTRQQRLIQLGQSAPMMAGVTTNKAALTAQP</sequence>
<keyword evidence="2" id="KW-1185">Reference proteome</keyword>
<comment type="caution">
    <text evidence="1">The sequence shown here is derived from an EMBL/GenBank/DDBJ whole genome shotgun (WGS) entry which is preliminary data.</text>
</comment>
<evidence type="ECO:0000313" key="2">
    <source>
        <dbReference type="Proteomes" id="UP001595530"/>
    </source>
</evidence>
<dbReference type="PIRSF" id="PIRSF029285">
    <property type="entry name" value="Aminopept"/>
    <property type="match status" value="1"/>
</dbReference>
<dbReference type="EC" id="3.4.11.-" evidence="1"/>
<evidence type="ECO:0000313" key="1">
    <source>
        <dbReference type="EMBL" id="MFC3109173.1"/>
    </source>
</evidence>
<dbReference type="Proteomes" id="UP001595530">
    <property type="component" value="Unassembled WGS sequence"/>
</dbReference>
<dbReference type="InterPro" id="IPR014553">
    <property type="entry name" value="Aminopept"/>
</dbReference>